<evidence type="ECO:0000313" key="7">
    <source>
        <dbReference type="Proteomes" id="UP000826793"/>
    </source>
</evidence>
<dbReference type="InterPro" id="IPR050570">
    <property type="entry name" value="Cell_wall_metabolism_enzyme"/>
</dbReference>
<evidence type="ECO:0000256" key="2">
    <source>
        <dbReference type="SAM" id="Coils"/>
    </source>
</evidence>
<dbReference type="InterPro" id="IPR011055">
    <property type="entry name" value="Dup_hybrid_motif"/>
</dbReference>
<dbReference type="SUPFAM" id="SSF51261">
    <property type="entry name" value="Duplicated hybrid motif"/>
    <property type="match status" value="1"/>
</dbReference>
<dbReference type="Gene3D" id="2.70.70.10">
    <property type="entry name" value="Glucose Permease (Domain IIA)"/>
    <property type="match status" value="1"/>
</dbReference>
<accession>A0A9D2MUL9</accession>
<dbReference type="InterPro" id="IPR016047">
    <property type="entry name" value="M23ase_b-sheet_dom"/>
</dbReference>
<dbReference type="GO" id="GO:0004222">
    <property type="term" value="F:metalloendopeptidase activity"/>
    <property type="evidence" value="ECO:0007669"/>
    <property type="project" value="TreeGrafter"/>
</dbReference>
<keyword evidence="1" id="KW-0732">Signal</keyword>
<dbReference type="EMBL" id="DWXG01000036">
    <property type="protein sequence ID" value="HJB97812.1"/>
    <property type="molecule type" value="Genomic_DNA"/>
</dbReference>
<evidence type="ECO:0000256" key="3">
    <source>
        <dbReference type="SAM" id="MobiDB-lite"/>
    </source>
</evidence>
<dbReference type="CDD" id="cd12797">
    <property type="entry name" value="M23_peptidase"/>
    <property type="match status" value="1"/>
</dbReference>
<dbReference type="Pfam" id="PF01551">
    <property type="entry name" value="Peptidase_M23"/>
    <property type="match status" value="1"/>
</dbReference>
<dbReference type="InterPro" id="IPR057309">
    <property type="entry name" value="PcsB_CC"/>
</dbReference>
<evidence type="ECO:0000256" key="1">
    <source>
        <dbReference type="ARBA" id="ARBA00022729"/>
    </source>
</evidence>
<name>A0A9D2MUL9_9FIRM</name>
<dbReference type="Gene3D" id="6.10.250.3150">
    <property type="match status" value="1"/>
</dbReference>
<reference evidence="6" key="1">
    <citation type="journal article" date="2021" name="PeerJ">
        <title>Extensive microbial diversity within the chicken gut microbiome revealed by metagenomics and culture.</title>
        <authorList>
            <person name="Gilroy R."/>
            <person name="Ravi A."/>
            <person name="Getino M."/>
            <person name="Pursley I."/>
            <person name="Horton D.L."/>
            <person name="Alikhan N.F."/>
            <person name="Baker D."/>
            <person name="Gharbi K."/>
            <person name="Hall N."/>
            <person name="Watson M."/>
            <person name="Adriaenssens E.M."/>
            <person name="Foster-Nyarko E."/>
            <person name="Jarju S."/>
            <person name="Secka A."/>
            <person name="Antonio M."/>
            <person name="Oren A."/>
            <person name="Chaudhuri R.R."/>
            <person name="La Ragione R."/>
            <person name="Hildebrand F."/>
            <person name="Pallen M.J."/>
        </authorList>
    </citation>
    <scope>NUCLEOTIDE SEQUENCE</scope>
    <source>
        <strain evidence="6">CHK185-1770</strain>
    </source>
</reference>
<evidence type="ECO:0000259" key="5">
    <source>
        <dbReference type="Pfam" id="PF24568"/>
    </source>
</evidence>
<dbReference type="PANTHER" id="PTHR21666:SF270">
    <property type="entry name" value="MUREIN HYDROLASE ACTIVATOR ENVC"/>
    <property type="match status" value="1"/>
</dbReference>
<feature type="region of interest" description="Disordered" evidence="3">
    <location>
        <begin position="230"/>
        <end position="284"/>
    </location>
</feature>
<dbReference type="PANTHER" id="PTHR21666">
    <property type="entry name" value="PEPTIDASE-RELATED"/>
    <property type="match status" value="1"/>
</dbReference>
<reference evidence="6" key="2">
    <citation type="submission" date="2021-04" db="EMBL/GenBank/DDBJ databases">
        <authorList>
            <person name="Gilroy R."/>
        </authorList>
    </citation>
    <scope>NUCLEOTIDE SEQUENCE</scope>
    <source>
        <strain evidence="6">CHK185-1770</strain>
    </source>
</reference>
<sequence length="407" mass="44485">MAILVMSLIPLTVSAETLEEIQAQQDQLQAENQELQVKLDSLREDEAQKQAYQDTLQQQIRVVQEQILTTRENIDDLNASIRELTLKLDASREAVQDTIDQFKERLVALYTAGNVSTLEVLLDSQSLSDFSTRMELLDNMAAQDEELVAVLESYIESTQADRSQVQAEKEKVAQLQITLEDKQDELDALYEENRAALGEIQGQMYATENQMAVNEEELAEGEAKIQAAIEAQKKAEEEAQRKAEEAAKQQAGSSENGSSSGNSSSGQSPVVNPPSDGSGGGSGFNPIWPLPGVSLIYSPFNGYPGHKGMDIAGPWGTPVVAAADGQVIEANNYDSWGYSWGYYVLIYHNGTYSTRYAHLSSVAVSTGQYVTAGTVIGYEGDTGNVTGPHLHFEVYENGTRVNPAQFL</sequence>
<feature type="domain" description="M23ase beta-sheet core" evidence="4">
    <location>
        <begin position="305"/>
        <end position="403"/>
    </location>
</feature>
<evidence type="ECO:0000313" key="6">
    <source>
        <dbReference type="EMBL" id="HJB97812.1"/>
    </source>
</evidence>
<dbReference type="Proteomes" id="UP000826793">
    <property type="component" value="Unassembled WGS sequence"/>
</dbReference>
<feature type="domain" description="Peptidoglycan hydrolase PcsB coiled-coil" evidence="5">
    <location>
        <begin position="94"/>
        <end position="151"/>
    </location>
</feature>
<proteinExistence type="predicted"/>
<feature type="compositionally biased region" description="Basic and acidic residues" evidence="3">
    <location>
        <begin position="231"/>
        <end position="247"/>
    </location>
</feature>
<gene>
    <name evidence="6" type="ORF">H9710_04450</name>
</gene>
<organism evidence="6 7">
    <name type="scientific">Candidatus Acutalibacter pullicola</name>
    <dbReference type="NCBI Taxonomy" id="2838417"/>
    <lineage>
        <taxon>Bacteria</taxon>
        <taxon>Bacillati</taxon>
        <taxon>Bacillota</taxon>
        <taxon>Clostridia</taxon>
        <taxon>Eubacteriales</taxon>
        <taxon>Acutalibacteraceae</taxon>
        <taxon>Acutalibacter</taxon>
    </lineage>
</organism>
<dbReference type="AlphaFoldDB" id="A0A9D2MUL9"/>
<comment type="caution">
    <text evidence="6">The sequence shown here is derived from an EMBL/GenBank/DDBJ whole genome shotgun (WGS) entry which is preliminary data.</text>
</comment>
<protein>
    <submittedName>
        <fullName evidence="6">Peptidoglycan DD-metalloendopeptidase family protein</fullName>
    </submittedName>
</protein>
<dbReference type="Pfam" id="PF24568">
    <property type="entry name" value="CC_PcsB"/>
    <property type="match status" value="1"/>
</dbReference>
<feature type="coiled-coil region" evidence="2">
    <location>
        <begin position="11"/>
        <end position="101"/>
    </location>
</feature>
<evidence type="ECO:0000259" key="4">
    <source>
        <dbReference type="Pfam" id="PF01551"/>
    </source>
</evidence>
<keyword evidence="2" id="KW-0175">Coiled coil</keyword>
<feature type="compositionally biased region" description="Low complexity" evidence="3">
    <location>
        <begin position="248"/>
        <end position="276"/>
    </location>
</feature>